<evidence type="ECO:0000259" key="4">
    <source>
        <dbReference type="SMART" id="SM00822"/>
    </source>
</evidence>
<dbReference type="CDD" id="cd05233">
    <property type="entry name" value="SDR_c"/>
    <property type="match status" value="1"/>
</dbReference>
<dbReference type="EMBL" id="JAFIMU010000007">
    <property type="protein sequence ID" value="MBN8230704.1"/>
    <property type="molecule type" value="Genomic_DNA"/>
</dbReference>
<comment type="caution">
    <text evidence="5">The sequence shown here is derived from an EMBL/GenBank/DDBJ whole genome shotgun (WGS) entry which is preliminary data.</text>
</comment>
<keyword evidence="2" id="KW-0560">Oxidoreductase</keyword>
<dbReference type="PANTHER" id="PTHR43669:SF3">
    <property type="entry name" value="ALCOHOL DEHYDROGENASE, PUTATIVE (AFU_ORTHOLOGUE AFUA_3G03445)-RELATED"/>
    <property type="match status" value="1"/>
</dbReference>
<proteinExistence type="inferred from homology"/>
<dbReference type="PRINTS" id="PR00081">
    <property type="entry name" value="GDHRDH"/>
</dbReference>
<evidence type="ECO:0000256" key="3">
    <source>
        <dbReference type="RuleBase" id="RU000363"/>
    </source>
</evidence>
<protein>
    <submittedName>
        <fullName evidence="5">SDR family oxidoreductase</fullName>
    </submittedName>
</protein>
<dbReference type="InterPro" id="IPR020904">
    <property type="entry name" value="Sc_DH/Rdtase_CS"/>
</dbReference>
<dbReference type="InterPro" id="IPR057326">
    <property type="entry name" value="KR_dom"/>
</dbReference>
<comment type="similarity">
    <text evidence="1 3">Belongs to the short-chain dehydrogenases/reductases (SDR) family.</text>
</comment>
<evidence type="ECO:0000313" key="5">
    <source>
        <dbReference type="EMBL" id="MBN8230704.1"/>
    </source>
</evidence>
<feature type="domain" description="Ketoreductase" evidence="4">
    <location>
        <begin position="12"/>
        <end position="195"/>
    </location>
</feature>
<sequence length="256" mass="26782">MASPTLLPLSGRVAVITGASSGIGAATALRLARDGASVALLARSKERLDALASTITQGGGRALALGTDVMDARSVKEAAKVIAGELGVVDLVLNNAGSMRPTPLEAHPTEEWERMIDLNLKASVRVVETFVEPLLAAAKAGGPADLINVSSVAAQAVYPNFNVYGATKAAVTHLSRHLRAELGPRFVRVMALEPGLVDTALHDGNTDPGARAWLEGARKSLTWMSPEEVAGIIAFATALPRHINFQQLTLMPTQQA</sequence>
<evidence type="ECO:0000256" key="1">
    <source>
        <dbReference type="ARBA" id="ARBA00006484"/>
    </source>
</evidence>
<organism evidence="5 6">
    <name type="scientific">Corallococcus macrosporus</name>
    <dbReference type="NCBI Taxonomy" id="35"/>
    <lineage>
        <taxon>Bacteria</taxon>
        <taxon>Pseudomonadati</taxon>
        <taxon>Myxococcota</taxon>
        <taxon>Myxococcia</taxon>
        <taxon>Myxococcales</taxon>
        <taxon>Cystobacterineae</taxon>
        <taxon>Myxococcaceae</taxon>
        <taxon>Corallococcus</taxon>
    </lineage>
</organism>
<dbReference type="PRINTS" id="PR00080">
    <property type="entry name" value="SDRFAMILY"/>
</dbReference>
<accession>A0ABS3DHB1</accession>
<dbReference type="PROSITE" id="PS00061">
    <property type="entry name" value="ADH_SHORT"/>
    <property type="match status" value="1"/>
</dbReference>
<keyword evidence="6" id="KW-1185">Reference proteome</keyword>
<dbReference type="Pfam" id="PF00106">
    <property type="entry name" value="adh_short"/>
    <property type="match status" value="1"/>
</dbReference>
<dbReference type="Gene3D" id="3.40.50.720">
    <property type="entry name" value="NAD(P)-binding Rossmann-like Domain"/>
    <property type="match status" value="1"/>
</dbReference>
<dbReference type="RefSeq" id="WP_207054481.1">
    <property type="nucleotide sequence ID" value="NZ_JAFIMU010000007.1"/>
</dbReference>
<dbReference type="InterPro" id="IPR036291">
    <property type="entry name" value="NAD(P)-bd_dom_sf"/>
</dbReference>
<name>A0ABS3DHB1_9BACT</name>
<gene>
    <name evidence="5" type="ORF">JYK02_24625</name>
</gene>
<dbReference type="InterPro" id="IPR002347">
    <property type="entry name" value="SDR_fam"/>
</dbReference>
<reference evidence="5 6" key="1">
    <citation type="submission" date="2021-02" db="EMBL/GenBank/DDBJ databases">
        <title>De Novo genome assembly of isolated myxobacteria.</title>
        <authorList>
            <person name="Stevens D.C."/>
        </authorList>
    </citation>
    <scope>NUCLEOTIDE SEQUENCE [LARGE SCALE GENOMIC DNA]</scope>
    <source>
        <strain evidence="5 6">ATCC 29039</strain>
    </source>
</reference>
<dbReference type="SMART" id="SM00822">
    <property type="entry name" value="PKS_KR"/>
    <property type="match status" value="1"/>
</dbReference>
<evidence type="ECO:0000313" key="6">
    <source>
        <dbReference type="Proteomes" id="UP000664052"/>
    </source>
</evidence>
<dbReference type="PANTHER" id="PTHR43669">
    <property type="entry name" value="5-KETO-D-GLUCONATE 5-REDUCTASE"/>
    <property type="match status" value="1"/>
</dbReference>
<dbReference type="Proteomes" id="UP000664052">
    <property type="component" value="Unassembled WGS sequence"/>
</dbReference>
<evidence type="ECO:0000256" key="2">
    <source>
        <dbReference type="ARBA" id="ARBA00023002"/>
    </source>
</evidence>
<dbReference type="SUPFAM" id="SSF51735">
    <property type="entry name" value="NAD(P)-binding Rossmann-fold domains"/>
    <property type="match status" value="1"/>
</dbReference>